<comment type="caution">
    <text evidence="3">The sequence shown here is derived from an EMBL/GenBank/DDBJ whole genome shotgun (WGS) entry which is preliminary data.</text>
</comment>
<feature type="transmembrane region" description="Helical" evidence="2">
    <location>
        <begin position="291"/>
        <end position="314"/>
    </location>
</feature>
<feature type="compositionally biased region" description="Low complexity" evidence="1">
    <location>
        <begin position="74"/>
        <end position="92"/>
    </location>
</feature>
<dbReference type="OrthoDB" id="4829213at2"/>
<sequence>MSTADPAGSATGRPTDATDPATAEPASPSAPVDAPEPAAETGKHAVVRPAPVPPPPAPETDAAAPLIRTSYRDAPPIGAPAAAAASTAAAAPTPAPAPAPTPAPAPAPAPVPTVTAEQPIVAAPPAASSAETTATLPPIAAAPIAAAPMTAARVGAAPAAAAPAATTELFPEPNAPTSTSKGTHVLGALVGILLAPIGAAVLLLGQARILAEQAPQWDGTLDVAGVVLVGVGLLSLVWVALLGLWTPAAPIAGGAVLTLVGGFALVLPGVAHEQVLAVLDSSGWKLTITQVTVAGTSGTLVTVGTLMLVGGIVAGAARRRGVRIGEFRARHR</sequence>
<feature type="compositionally biased region" description="Pro residues" evidence="1">
    <location>
        <begin position="93"/>
        <end position="111"/>
    </location>
</feature>
<feature type="transmembrane region" description="Helical" evidence="2">
    <location>
        <begin position="251"/>
        <end position="271"/>
    </location>
</feature>
<organism evidence="3 4">
    <name type="scientific">Cellulomonas composti</name>
    <dbReference type="NCBI Taxonomy" id="266130"/>
    <lineage>
        <taxon>Bacteria</taxon>
        <taxon>Bacillati</taxon>
        <taxon>Actinomycetota</taxon>
        <taxon>Actinomycetes</taxon>
        <taxon>Micrococcales</taxon>
        <taxon>Cellulomonadaceae</taxon>
        <taxon>Cellulomonas</taxon>
    </lineage>
</organism>
<proteinExistence type="predicted"/>
<gene>
    <name evidence="3" type="ORF">CCO02nite_24390</name>
</gene>
<feature type="compositionally biased region" description="Low complexity" evidence="1">
    <location>
        <begin position="14"/>
        <end position="31"/>
    </location>
</feature>
<feature type="transmembrane region" description="Helical" evidence="2">
    <location>
        <begin position="223"/>
        <end position="244"/>
    </location>
</feature>
<name>A0A511JCQ5_9CELL</name>
<dbReference type="Proteomes" id="UP000321720">
    <property type="component" value="Unassembled WGS sequence"/>
</dbReference>
<evidence type="ECO:0000313" key="3">
    <source>
        <dbReference type="EMBL" id="GEL95781.1"/>
    </source>
</evidence>
<feature type="transmembrane region" description="Helical" evidence="2">
    <location>
        <begin position="185"/>
        <end position="211"/>
    </location>
</feature>
<keyword evidence="2" id="KW-0812">Transmembrane</keyword>
<evidence type="ECO:0000256" key="2">
    <source>
        <dbReference type="SAM" id="Phobius"/>
    </source>
</evidence>
<protein>
    <submittedName>
        <fullName evidence="3">Uncharacterized protein</fullName>
    </submittedName>
</protein>
<accession>A0A511JCQ5</accession>
<dbReference type="EMBL" id="BJWG01000011">
    <property type="protein sequence ID" value="GEL95781.1"/>
    <property type="molecule type" value="Genomic_DNA"/>
</dbReference>
<evidence type="ECO:0000313" key="4">
    <source>
        <dbReference type="Proteomes" id="UP000321720"/>
    </source>
</evidence>
<reference evidence="3 4" key="1">
    <citation type="submission" date="2019-07" db="EMBL/GenBank/DDBJ databases">
        <title>Whole genome shotgun sequence of Cellulomonas composti NBRC 100758.</title>
        <authorList>
            <person name="Hosoyama A."/>
            <person name="Uohara A."/>
            <person name="Ohji S."/>
            <person name="Ichikawa N."/>
        </authorList>
    </citation>
    <scope>NUCLEOTIDE SEQUENCE [LARGE SCALE GENOMIC DNA]</scope>
    <source>
        <strain evidence="3 4">NBRC 100758</strain>
    </source>
</reference>
<evidence type="ECO:0000256" key="1">
    <source>
        <dbReference type="SAM" id="MobiDB-lite"/>
    </source>
</evidence>
<dbReference type="AlphaFoldDB" id="A0A511JCQ5"/>
<feature type="region of interest" description="Disordered" evidence="1">
    <location>
        <begin position="1"/>
        <end position="112"/>
    </location>
</feature>
<keyword evidence="2" id="KW-1133">Transmembrane helix</keyword>
<dbReference type="RefSeq" id="WP_146843408.1">
    <property type="nucleotide sequence ID" value="NZ_BJWG01000011.1"/>
</dbReference>
<keyword evidence="2" id="KW-0472">Membrane</keyword>
<keyword evidence="4" id="KW-1185">Reference proteome</keyword>